<gene>
    <name evidence="3" type="ORF">ACFQH5_11665</name>
</gene>
<feature type="domain" description="DUF4376" evidence="2">
    <location>
        <begin position="102"/>
        <end position="209"/>
    </location>
</feature>
<reference evidence="4" key="1">
    <citation type="journal article" date="2019" name="Int. J. Syst. Evol. Microbiol.">
        <title>The Global Catalogue of Microorganisms (GCM) 10K type strain sequencing project: providing services to taxonomists for standard genome sequencing and annotation.</title>
        <authorList>
            <consortium name="The Broad Institute Genomics Platform"/>
            <consortium name="The Broad Institute Genome Sequencing Center for Infectious Disease"/>
            <person name="Wu L."/>
            <person name="Ma J."/>
        </authorList>
    </citation>
    <scope>NUCLEOTIDE SEQUENCE [LARGE SCALE GENOMIC DNA]</scope>
    <source>
        <strain evidence="4">CGMCC 1.13666</strain>
    </source>
</reference>
<keyword evidence="4" id="KW-1185">Reference proteome</keyword>
<dbReference type="RefSeq" id="WP_346064182.1">
    <property type="nucleotide sequence ID" value="NZ_BAAADR010000045.1"/>
</dbReference>
<protein>
    <submittedName>
        <fullName evidence="3">DUF4376 domain-containing protein</fullName>
    </submittedName>
</protein>
<evidence type="ECO:0000259" key="2">
    <source>
        <dbReference type="Pfam" id="PF14301"/>
    </source>
</evidence>
<organism evidence="3 4">
    <name type="scientific">Halomonas salifodinae</name>
    <dbReference type="NCBI Taxonomy" id="438745"/>
    <lineage>
        <taxon>Bacteria</taxon>
        <taxon>Pseudomonadati</taxon>
        <taxon>Pseudomonadota</taxon>
        <taxon>Gammaproteobacteria</taxon>
        <taxon>Oceanospirillales</taxon>
        <taxon>Halomonadaceae</taxon>
        <taxon>Halomonas</taxon>
    </lineage>
</organism>
<dbReference type="Proteomes" id="UP001596411">
    <property type="component" value="Unassembled WGS sequence"/>
</dbReference>
<evidence type="ECO:0000313" key="4">
    <source>
        <dbReference type="Proteomes" id="UP001596411"/>
    </source>
</evidence>
<evidence type="ECO:0000313" key="3">
    <source>
        <dbReference type="EMBL" id="MFC7090204.1"/>
    </source>
</evidence>
<name>A0ABW2F1S4_9GAMM</name>
<comment type="caution">
    <text evidence="3">The sequence shown here is derived from an EMBL/GenBank/DDBJ whole genome shotgun (WGS) entry which is preliminary data.</text>
</comment>
<dbReference type="InterPro" id="IPR025484">
    <property type="entry name" value="DUF4376"/>
</dbReference>
<proteinExistence type="predicted"/>
<accession>A0ABW2F1S4</accession>
<dbReference type="EMBL" id="JBHSZP010000023">
    <property type="protein sequence ID" value="MFC7090204.1"/>
    <property type="molecule type" value="Genomic_DNA"/>
</dbReference>
<sequence>MRIWDIHPIDGTVIDPAGREAPTDPMSRQPRSPANATDQEPPATGEHQAARWTGEAWELVPDWRGHVYWTEDGQRHEITELGTEPPADALGEAPPEPLEDLAERKRREIDTARDAAFAAGLPYDIAGEPDVVQTRPQDQINLLGLNAKAQRLVAEGVTDPVMPFRGLSNVTRLLTPEHMDTLTLAALAHIEDIYQRSWDRKDAIDAALDSSDRMGIEAVVW</sequence>
<dbReference type="Pfam" id="PF14301">
    <property type="entry name" value="DUF4376"/>
    <property type="match status" value="1"/>
</dbReference>
<feature type="region of interest" description="Disordered" evidence="1">
    <location>
        <begin position="1"/>
        <end position="50"/>
    </location>
</feature>
<feature type="compositionally biased region" description="Polar residues" evidence="1">
    <location>
        <begin position="29"/>
        <end position="38"/>
    </location>
</feature>
<evidence type="ECO:0000256" key="1">
    <source>
        <dbReference type="SAM" id="MobiDB-lite"/>
    </source>
</evidence>